<evidence type="ECO:0000256" key="7">
    <source>
        <dbReference type="SAM" id="Phobius"/>
    </source>
</evidence>
<proteinExistence type="predicted"/>
<keyword evidence="4 7" id="KW-1133">Transmembrane helix</keyword>
<dbReference type="GO" id="GO:0005886">
    <property type="term" value="C:plasma membrane"/>
    <property type="evidence" value="ECO:0007669"/>
    <property type="project" value="UniProtKB-SubCell"/>
</dbReference>
<dbReference type="GO" id="GO:0015081">
    <property type="term" value="F:sodium ion transmembrane transporter activity"/>
    <property type="evidence" value="ECO:0007669"/>
    <property type="project" value="InterPro"/>
</dbReference>
<dbReference type="AlphaFoldDB" id="A0A9D1IUF7"/>
<dbReference type="GO" id="GO:0036376">
    <property type="term" value="P:sodium ion export across plasma membrane"/>
    <property type="evidence" value="ECO:0007669"/>
    <property type="project" value="InterPro"/>
</dbReference>
<feature type="compositionally biased region" description="Low complexity" evidence="6">
    <location>
        <begin position="63"/>
        <end position="72"/>
    </location>
</feature>
<reference evidence="8" key="2">
    <citation type="journal article" date="2021" name="PeerJ">
        <title>Extensive microbial diversity within the chicken gut microbiome revealed by metagenomics and culture.</title>
        <authorList>
            <person name="Gilroy R."/>
            <person name="Ravi A."/>
            <person name="Getino M."/>
            <person name="Pursley I."/>
            <person name="Horton D.L."/>
            <person name="Alikhan N.F."/>
            <person name="Baker D."/>
            <person name="Gharbi K."/>
            <person name="Hall N."/>
            <person name="Watson M."/>
            <person name="Adriaenssens E.M."/>
            <person name="Foster-Nyarko E."/>
            <person name="Jarju S."/>
            <person name="Secka A."/>
            <person name="Antonio M."/>
            <person name="Oren A."/>
            <person name="Chaudhuri R.R."/>
            <person name="La Ragione R."/>
            <person name="Hildebrand F."/>
            <person name="Pallen M.J."/>
        </authorList>
    </citation>
    <scope>NUCLEOTIDE SEQUENCE</scope>
    <source>
        <strain evidence="8">CHK191-8634</strain>
    </source>
</reference>
<evidence type="ECO:0000313" key="8">
    <source>
        <dbReference type="EMBL" id="HIU44105.1"/>
    </source>
</evidence>
<protein>
    <submittedName>
        <fullName evidence="8">OadG family protein</fullName>
    </submittedName>
</protein>
<evidence type="ECO:0000256" key="2">
    <source>
        <dbReference type="ARBA" id="ARBA00022475"/>
    </source>
</evidence>
<evidence type="ECO:0000256" key="4">
    <source>
        <dbReference type="ARBA" id="ARBA00022989"/>
    </source>
</evidence>
<feature type="region of interest" description="Disordered" evidence="6">
    <location>
        <begin position="43"/>
        <end position="73"/>
    </location>
</feature>
<reference evidence="8" key="1">
    <citation type="submission" date="2020-10" db="EMBL/GenBank/DDBJ databases">
        <authorList>
            <person name="Gilroy R."/>
        </authorList>
    </citation>
    <scope>NUCLEOTIDE SEQUENCE</scope>
    <source>
        <strain evidence="8">CHK191-8634</strain>
    </source>
</reference>
<accession>A0A9D1IUF7</accession>
<evidence type="ECO:0000256" key="5">
    <source>
        <dbReference type="ARBA" id="ARBA00023136"/>
    </source>
</evidence>
<feature type="compositionally biased region" description="Low complexity" evidence="6">
    <location>
        <begin position="43"/>
        <end position="53"/>
    </location>
</feature>
<evidence type="ECO:0000256" key="6">
    <source>
        <dbReference type="SAM" id="MobiDB-lite"/>
    </source>
</evidence>
<dbReference type="Pfam" id="PF04277">
    <property type="entry name" value="OAD_gamma"/>
    <property type="match status" value="1"/>
</dbReference>
<dbReference type="InterPro" id="IPR005899">
    <property type="entry name" value="Na_pump_deCOase"/>
</dbReference>
<comment type="subcellular location">
    <subcellularLocation>
        <location evidence="1">Cell membrane</location>
    </subcellularLocation>
</comment>
<dbReference type="NCBIfam" id="TIGR01195">
    <property type="entry name" value="oadG_fam"/>
    <property type="match status" value="1"/>
</dbReference>
<evidence type="ECO:0000256" key="1">
    <source>
        <dbReference type="ARBA" id="ARBA00004236"/>
    </source>
</evidence>
<dbReference type="EMBL" id="DVMR01000057">
    <property type="protein sequence ID" value="HIU44105.1"/>
    <property type="molecule type" value="Genomic_DNA"/>
</dbReference>
<sequence length="116" mass="12053">MTVTLAESLGYSILGIAIVFIMLALLMGVIYAMGKAMVQSKKQQPAKAAAPEAPAAPAPAPAVDPKAGKVPARSSLGDVDLYTVDDRTAAILMAIVADKMGAPLNELRFISITEIQ</sequence>
<keyword evidence="5 7" id="KW-0472">Membrane</keyword>
<gene>
    <name evidence="8" type="ORF">IAB67_07415</name>
</gene>
<dbReference type="Proteomes" id="UP000824073">
    <property type="component" value="Unassembled WGS sequence"/>
</dbReference>
<feature type="transmembrane region" description="Helical" evidence="7">
    <location>
        <begin position="12"/>
        <end position="33"/>
    </location>
</feature>
<evidence type="ECO:0000313" key="9">
    <source>
        <dbReference type="Proteomes" id="UP000824073"/>
    </source>
</evidence>
<keyword evidence="2" id="KW-1003">Cell membrane</keyword>
<organism evidence="8 9">
    <name type="scientific">Candidatus Ventrousia excrementavium</name>
    <dbReference type="NCBI Taxonomy" id="2840961"/>
    <lineage>
        <taxon>Bacteria</taxon>
        <taxon>Bacillati</taxon>
        <taxon>Bacillota</taxon>
        <taxon>Clostridia</taxon>
        <taxon>Eubacteriales</taxon>
        <taxon>Clostridiaceae</taxon>
        <taxon>Clostridiaceae incertae sedis</taxon>
        <taxon>Candidatus Ventrousia</taxon>
    </lineage>
</organism>
<evidence type="ECO:0000256" key="3">
    <source>
        <dbReference type="ARBA" id="ARBA00022692"/>
    </source>
</evidence>
<name>A0A9D1IUF7_9CLOT</name>
<comment type="caution">
    <text evidence="8">The sequence shown here is derived from an EMBL/GenBank/DDBJ whole genome shotgun (WGS) entry which is preliminary data.</text>
</comment>
<keyword evidence="3 7" id="KW-0812">Transmembrane</keyword>